<evidence type="ECO:0000313" key="4">
    <source>
        <dbReference type="EMBL" id="MBU6112761.1"/>
    </source>
</evidence>
<feature type="DNA-binding region" description="H-T-H motif" evidence="2">
    <location>
        <begin position="29"/>
        <end position="48"/>
    </location>
</feature>
<organism evidence="4 5">
    <name type="scientific">Mammaliicoccus lentus</name>
    <name type="common">Staphylococcus lentus</name>
    <dbReference type="NCBI Taxonomy" id="42858"/>
    <lineage>
        <taxon>Bacteria</taxon>
        <taxon>Bacillati</taxon>
        <taxon>Bacillota</taxon>
        <taxon>Bacilli</taxon>
        <taxon>Bacillales</taxon>
        <taxon>Staphylococcaceae</taxon>
        <taxon>Mammaliicoccus</taxon>
    </lineage>
</organism>
<keyword evidence="1 2" id="KW-0238">DNA-binding</keyword>
<dbReference type="PRINTS" id="PR00455">
    <property type="entry name" value="HTHTETR"/>
</dbReference>
<gene>
    <name evidence="4" type="ORF">KQ656_02270</name>
</gene>
<evidence type="ECO:0000256" key="2">
    <source>
        <dbReference type="PROSITE-ProRule" id="PRU00335"/>
    </source>
</evidence>
<dbReference type="RefSeq" id="WP_194200122.1">
    <property type="nucleotide sequence ID" value="NZ_JADGLT010000062.1"/>
</dbReference>
<sequence>MRKDAIENRLRIENTAKELFEIYGVENTSMNRISKELGIGMGTLYRHFEDKSALCYKLIENDFDRLFKEMDYAEQNNHITNYEKFGIYLELFIDFKSKHLDTLNCVEKKEFHGDFRDTPTFQKLSEKFWNTFDNEESPEWKTFKTDMLLNALSTKSYQYQVDKRGLNNEQLKQFLQNLFNMTEDF</sequence>
<comment type="caution">
    <text evidence="4">The sequence shown here is derived from an EMBL/GenBank/DDBJ whole genome shotgun (WGS) entry which is preliminary data.</text>
</comment>
<dbReference type="PROSITE" id="PS01081">
    <property type="entry name" value="HTH_TETR_1"/>
    <property type="match status" value="1"/>
</dbReference>
<dbReference type="InterPro" id="IPR001647">
    <property type="entry name" value="HTH_TetR"/>
</dbReference>
<dbReference type="SUPFAM" id="SSF46689">
    <property type="entry name" value="Homeodomain-like"/>
    <property type="match status" value="1"/>
</dbReference>
<reference evidence="4 5" key="1">
    <citation type="submission" date="2021-06" db="EMBL/GenBank/DDBJ databases">
        <title>Staphylococcus lentus K169 genome sequencing.</title>
        <authorList>
            <person name="Sundareshan S."/>
            <person name="Akhila D.S."/>
            <person name="Prachi D."/>
            <person name="Sivakumar R."/>
            <person name="Rajendhran J."/>
            <person name="Isloor S."/>
            <person name="Hegde N.R."/>
        </authorList>
    </citation>
    <scope>NUCLEOTIDE SEQUENCE [LARGE SCALE GENOMIC DNA]</scope>
    <source>
        <strain evidence="4 5">K169</strain>
    </source>
</reference>
<keyword evidence="5" id="KW-1185">Reference proteome</keyword>
<dbReference type="PROSITE" id="PS50977">
    <property type="entry name" value="HTH_TETR_2"/>
    <property type="match status" value="1"/>
</dbReference>
<dbReference type="InterPro" id="IPR023772">
    <property type="entry name" value="DNA-bd_HTH_TetR-type_CS"/>
</dbReference>
<dbReference type="PANTHER" id="PTHR43479:SF11">
    <property type="entry name" value="ACREF_ENVCD OPERON REPRESSOR-RELATED"/>
    <property type="match status" value="1"/>
</dbReference>
<proteinExistence type="predicted"/>
<dbReference type="Pfam" id="PF00440">
    <property type="entry name" value="TetR_N"/>
    <property type="match status" value="1"/>
</dbReference>
<dbReference type="EMBL" id="JAHLZN010000002">
    <property type="protein sequence ID" value="MBU6112761.1"/>
    <property type="molecule type" value="Genomic_DNA"/>
</dbReference>
<dbReference type="InterPro" id="IPR050624">
    <property type="entry name" value="HTH-type_Tx_Regulator"/>
</dbReference>
<dbReference type="Proteomes" id="UP000770161">
    <property type="component" value="Unassembled WGS sequence"/>
</dbReference>
<name>A0ABS6GWN7_MAMLE</name>
<protein>
    <submittedName>
        <fullName evidence="4">TetR/AcrR family transcriptional regulator</fullName>
    </submittedName>
</protein>
<feature type="domain" description="HTH tetR-type" evidence="3">
    <location>
        <begin position="6"/>
        <end position="66"/>
    </location>
</feature>
<dbReference type="Gene3D" id="1.10.357.10">
    <property type="entry name" value="Tetracycline Repressor, domain 2"/>
    <property type="match status" value="1"/>
</dbReference>
<accession>A0ABS6GWN7</accession>
<dbReference type="PANTHER" id="PTHR43479">
    <property type="entry name" value="ACREF/ENVCD OPERON REPRESSOR-RELATED"/>
    <property type="match status" value="1"/>
</dbReference>
<dbReference type="InterPro" id="IPR009057">
    <property type="entry name" value="Homeodomain-like_sf"/>
</dbReference>
<evidence type="ECO:0000259" key="3">
    <source>
        <dbReference type="PROSITE" id="PS50977"/>
    </source>
</evidence>
<evidence type="ECO:0000256" key="1">
    <source>
        <dbReference type="ARBA" id="ARBA00023125"/>
    </source>
</evidence>
<evidence type="ECO:0000313" key="5">
    <source>
        <dbReference type="Proteomes" id="UP000770161"/>
    </source>
</evidence>